<dbReference type="AlphaFoldDB" id="A0A510UN89"/>
<organism evidence="1 2">
    <name type="scientific">Aliivibrio fischeri</name>
    <name type="common">Vibrio fischeri</name>
    <dbReference type="NCBI Taxonomy" id="668"/>
    <lineage>
        <taxon>Bacteria</taxon>
        <taxon>Pseudomonadati</taxon>
        <taxon>Pseudomonadota</taxon>
        <taxon>Gammaproteobacteria</taxon>
        <taxon>Vibrionales</taxon>
        <taxon>Vibrionaceae</taxon>
        <taxon>Aliivibrio</taxon>
    </lineage>
</organism>
<dbReference type="Proteomes" id="UP000321787">
    <property type="component" value="Unassembled WGS sequence"/>
</dbReference>
<dbReference type="RefSeq" id="WP_146866882.1">
    <property type="nucleotide sequence ID" value="NZ_BJTZ01000072.1"/>
</dbReference>
<accession>A0A510UN89</accession>
<evidence type="ECO:0000313" key="1">
    <source>
        <dbReference type="EMBL" id="GEK16132.1"/>
    </source>
</evidence>
<comment type="caution">
    <text evidence="1">The sequence shown here is derived from an EMBL/GenBank/DDBJ whole genome shotgun (WGS) entry which is preliminary data.</text>
</comment>
<reference evidence="1 2" key="1">
    <citation type="submission" date="2019-07" db="EMBL/GenBank/DDBJ databases">
        <title>Whole genome shotgun sequence of Aliivibrio fischeri NBRC 101058.</title>
        <authorList>
            <person name="Hosoyama A."/>
            <person name="Uohara A."/>
            <person name="Ohji S."/>
            <person name="Ichikawa N."/>
        </authorList>
    </citation>
    <scope>NUCLEOTIDE SEQUENCE [LARGE SCALE GENOMIC DNA]</scope>
    <source>
        <strain evidence="1 2">NBRC 101058</strain>
    </source>
</reference>
<proteinExistence type="predicted"/>
<gene>
    <name evidence="1" type="ORF">AFI02nite_41680</name>
</gene>
<evidence type="ECO:0000313" key="2">
    <source>
        <dbReference type="Proteomes" id="UP000321787"/>
    </source>
</evidence>
<sequence length="121" mass="13238">MKYIKYSVIKKSILTVFTICFWTPVFAYDPYECLSDVSSIDTKIPVGLATELCSGTWNKEPVNCYLGASLIDQEIPRGLAIKLCTGTVDAKKTLECYAKSGSKNLNRGLATTLCGKGQVNN</sequence>
<protein>
    <submittedName>
        <fullName evidence="1">Uncharacterized protein</fullName>
    </submittedName>
</protein>
<name>A0A510UN89_ALIFS</name>
<dbReference type="EMBL" id="BJTZ01000072">
    <property type="protein sequence ID" value="GEK16132.1"/>
    <property type="molecule type" value="Genomic_DNA"/>
</dbReference>